<accession>A0ABP7G4N3</accession>
<evidence type="ECO:0000256" key="1">
    <source>
        <dbReference type="SAM" id="MobiDB-lite"/>
    </source>
</evidence>
<feature type="region of interest" description="Disordered" evidence="1">
    <location>
        <begin position="60"/>
        <end position="80"/>
    </location>
</feature>
<dbReference type="Proteomes" id="UP001500908">
    <property type="component" value="Unassembled WGS sequence"/>
</dbReference>
<evidence type="ECO:0008006" key="5">
    <source>
        <dbReference type="Google" id="ProtNLM"/>
    </source>
</evidence>
<name>A0ABP7G4N3_9ACTN</name>
<sequence length="101" mass="10137">MIPAAATTTVRTISLTTLASVASGVAAGPFLPERIGPPSPHWSPPGTLFWGVGPGLLRPTPAPAPIAPAGPGDSWWGQAPAPRLSCPRGVGGALPPFVSRN</sequence>
<dbReference type="EMBL" id="BAABDD010000022">
    <property type="protein sequence ID" value="GAA3756220.1"/>
    <property type="molecule type" value="Genomic_DNA"/>
</dbReference>
<feature type="signal peptide" evidence="2">
    <location>
        <begin position="1"/>
        <end position="19"/>
    </location>
</feature>
<gene>
    <name evidence="3" type="ORF">GCM10022402_38370</name>
</gene>
<feature type="chain" id="PRO_5047122651" description="Secreted protein" evidence="2">
    <location>
        <begin position="20"/>
        <end position="101"/>
    </location>
</feature>
<reference evidence="4" key="1">
    <citation type="journal article" date="2019" name="Int. J. Syst. Evol. Microbiol.">
        <title>The Global Catalogue of Microorganisms (GCM) 10K type strain sequencing project: providing services to taxonomists for standard genome sequencing and annotation.</title>
        <authorList>
            <consortium name="The Broad Institute Genomics Platform"/>
            <consortium name="The Broad Institute Genome Sequencing Center for Infectious Disease"/>
            <person name="Wu L."/>
            <person name="Ma J."/>
        </authorList>
    </citation>
    <scope>NUCLEOTIDE SEQUENCE [LARGE SCALE GENOMIC DNA]</scope>
    <source>
        <strain evidence="4">JCM 17137</strain>
    </source>
</reference>
<protein>
    <recommendedName>
        <fullName evidence="5">Secreted protein</fullName>
    </recommendedName>
</protein>
<evidence type="ECO:0000256" key="2">
    <source>
        <dbReference type="SAM" id="SignalP"/>
    </source>
</evidence>
<evidence type="ECO:0000313" key="3">
    <source>
        <dbReference type="EMBL" id="GAA3756220.1"/>
    </source>
</evidence>
<proteinExistence type="predicted"/>
<keyword evidence="2" id="KW-0732">Signal</keyword>
<organism evidence="3 4">
    <name type="scientific">Salinactinospora qingdaonensis</name>
    <dbReference type="NCBI Taxonomy" id="702744"/>
    <lineage>
        <taxon>Bacteria</taxon>
        <taxon>Bacillati</taxon>
        <taxon>Actinomycetota</taxon>
        <taxon>Actinomycetes</taxon>
        <taxon>Streptosporangiales</taxon>
        <taxon>Nocardiopsidaceae</taxon>
        <taxon>Salinactinospora</taxon>
    </lineage>
</organism>
<comment type="caution">
    <text evidence="3">The sequence shown here is derived from an EMBL/GenBank/DDBJ whole genome shotgun (WGS) entry which is preliminary data.</text>
</comment>
<keyword evidence="4" id="KW-1185">Reference proteome</keyword>
<evidence type="ECO:0000313" key="4">
    <source>
        <dbReference type="Proteomes" id="UP001500908"/>
    </source>
</evidence>